<name>A0AA85A0D3_9TREM</name>
<reference evidence="4 5" key="1">
    <citation type="submission" date="2023-11" db="UniProtKB">
        <authorList>
            <consortium name="WormBaseParasite"/>
        </authorList>
    </citation>
    <scope>IDENTIFICATION</scope>
</reference>
<proteinExistence type="predicted"/>
<feature type="compositionally biased region" description="Basic and acidic residues" evidence="2">
    <location>
        <begin position="453"/>
        <end position="466"/>
    </location>
</feature>
<feature type="coiled-coil region" evidence="1">
    <location>
        <begin position="546"/>
        <end position="591"/>
    </location>
</feature>
<evidence type="ECO:0000313" key="5">
    <source>
        <dbReference type="WBParaSite" id="SMRG1_56940.2"/>
    </source>
</evidence>
<feature type="compositionally biased region" description="Polar residues" evidence="2">
    <location>
        <begin position="469"/>
        <end position="488"/>
    </location>
</feature>
<feature type="coiled-coil region" evidence="1">
    <location>
        <begin position="4"/>
        <end position="70"/>
    </location>
</feature>
<protein>
    <submittedName>
        <fullName evidence="4 5">Uncharacterized protein</fullName>
    </submittedName>
</protein>
<dbReference type="Proteomes" id="UP000050790">
    <property type="component" value="Unassembled WGS sequence"/>
</dbReference>
<dbReference type="WBParaSite" id="SMRG1_56940.1">
    <property type="protein sequence ID" value="SMRG1_56940.1"/>
    <property type="gene ID" value="SMRG1_56940"/>
</dbReference>
<sequence>MDDYQQLKSKYERLCVEFKKLRTKYKTLKDNENELHQQLQEKLLQKDLYIEKLKQEIEQIKLNNHNISINGITYENSTKLSLLLNNINKDNNHSSLIDTVNVNEVAKKSIITQEVNNNLHQTTLPDASYAPIHITKHNSFPMVTNDNSTNSILSSPTDICHNIIVDTYNKLSSLNLLPSKSLLSSLSSKLPSSSSSPFLSEDTLMITNTTITIPATSTPNTATTTSTSTPSTTTSVSTPSTTTIPSTTTTSTPSTSTTSASTPSTTTTSASTPSTTTIPSTTTSTPSTTTTSTSTPSTTTTTNSASTPSTTIPSTTTTSTPSTTTIPSTTTSTSTPSTTTTSASTPSTTNSTPNTTTTTTSTSATSTTTTTTLNLPSSYDQDWTFIVNTEEKLIEQFVQLLNNWINSMKTNQNLSFINKEKLDHILMNRITQLESQLCEISLQYQLERKRRLKEQSQSETKDDAKPIVHNSQVSDSNDPEQLSNSNNGKSDETSNPHKVIMKRLHKAIEESIYFASRANLLQDELESLIPWILQLLHLHQKQQYEIKTMKQYNEQLKQQLELIKINTIKQINEMAKHINNLTEELQTIRLNSFTNYHSHNSFNKEQQQSNCLSLHSNDNQVKKNTLFNVLKK</sequence>
<dbReference type="AlphaFoldDB" id="A0AA85A0D3"/>
<evidence type="ECO:0000256" key="1">
    <source>
        <dbReference type="SAM" id="Coils"/>
    </source>
</evidence>
<evidence type="ECO:0000256" key="2">
    <source>
        <dbReference type="SAM" id="MobiDB-lite"/>
    </source>
</evidence>
<dbReference type="WBParaSite" id="SMRG1_56940.2">
    <property type="protein sequence ID" value="SMRG1_56940.2"/>
    <property type="gene ID" value="SMRG1_56940"/>
</dbReference>
<evidence type="ECO:0000313" key="3">
    <source>
        <dbReference type="Proteomes" id="UP000050790"/>
    </source>
</evidence>
<feature type="region of interest" description="Disordered" evidence="2">
    <location>
        <begin position="211"/>
        <end position="370"/>
    </location>
</feature>
<feature type="region of interest" description="Disordered" evidence="2">
    <location>
        <begin position="453"/>
        <end position="496"/>
    </location>
</feature>
<evidence type="ECO:0000313" key="4">
    <source>
        <dbReference type="WBParaSite" id="SMRG1_56940.1"/>
    </source>
</evidence>
<organism evidence="3 4">
    <name type="scientific">Schistosoma margrebowiei</name>
    <dbReference type="NCBI Taxonomy" id="48269"/>
    <lineage>
        <taxon>Eukaryota</taxon>
        <taxon>Metazoa</taxon>
        <taxon>Spiralia</taxon>
        <taxon>Lophotrochozoa</taxon>
        <taxon>Platyhelminthes</taxon>
        <taxon>Trematoda</taxon>
        <taxon>Digenea</taxon>
        <taxon>Strigeidida</taxon>
        <taxon>Schistosomatoidea</taxon>
        <taxon>Schistosomatidae</taxon>
        <taxon>Schistosoma</taxon>
    </lineage>
</organism>
<keyword evidence="1" id="KW-0175">Coiled coil</keyword>
<accession>A0AA85A0D3</accession>